<keyword evidence="6" id="KW-0564">Palmitate</keyword>
<dbReference type="RefSeq" id="WP_078054715.1">
    <property type="nucleotide sequence ID" value="NZ_JADPGM010000003.1"/>
</dbReference>
<evidence type="ECO:0000259" key="9">
    <source>
        <dbReference type="Pfam" id="PF05504"/>
    </source>
</evidence>
<evidence type="ECO:0000256" key="4">
    <source>
        <dbReference type="ARBA" id="ARBA00022729"/>
    </source>
</evidence>
<dbReference type="InterPro" id="IPR046953">
    <property type="entry name" value="Spore_GerAC-like_C"/>
</dbReference>
<name>A0A1S9I2J1_9CLOT</name>
<evidence type="ECO:0000256" key="1">
    <source>
        <dbReference type="ARBA" id="ARBA00004635"/>
    </source>
</evidence>
<proteinExistence type="inferred from homology"/>
<dbReference type="OrthoDB" id="1949745at2"/>
<evidence type="ECO:0000256" key="7">
    <source>
        <dbReference type="ARBA" id="ARBA00023288"/>
    </source>
</evidence>
<gene>
    <name evidence="11" type="ORF">BS638_10550</name>
</gene>
<protein>
    <submittedName>
        <fullName evidence="11">Spore gernimation protein</fullName>
    </submittedName>
</protein>
<evidence type="ECO:0000313" key="11">
    <source>
        <dbReference type="EMBL" id="OOO64551.1"/>
    </source>
</evidence>
<organism evidence="11 12">
    <name type="scientific">Clostridium tepidum</name>
    <dbReference type="NCBI Taxonomy" id="1962263"/>
    <lineage>
        <taxon>Bacteria</taxon>
        <taxon>Bacillati</taxon>
        <taxon>Bacillota</taxon>
        <taxon>Clostridia</taxon>
        <taxon>Eubacteriales</taxon>
        <taxon>Clostridiaceae</taxon>
        <taxon>Clostridium</taxon>
    </lineage>
</organism>
<dbReference type="Proteomes" id="UP000190256">
    <property type="component" value="Unassembled WGS sequence"/>
</dbReference>
<comment type="caution">
    <text evidence="11">The sequence shown here is derived from an EMBL/GenBank/DDBJ whole genome shotgun (WGS) entry which is preliminary data.</text>
</comment>
<keyword evidence="8" id="KW-0812">Transmembrane</keyword>
<dbReference type="InterPro" id="IPR038501">
    <property type="entry name" value="Spore_GerAC_C_sf"/>
</dbReference>
<dbReference type="PANTHER" id="PTHR35789">
    <property type="entry name" value="SPORE GERMINATION PROTEIN B3"/>
    <property type="match status" value="1"/>
</dbReference>
<evidence type="ECO:0000256" key="8">
    <source>
        <dbReference type="SAM" id="Phobius"/>
    </source>
</evidence>
<dbReference type="EMBL" id="MRAE01000028">
    <property type="protein sequence ID" value="OOO64551.1"/>
    <property type="molecule type" value="Genomic_DNA"/>
</dbReference>
<keyword evidence="7" id="KW-0449">Lipoprotein</keyword>
<dbReference type="GO" id="GO:0009847">
    <property type="term" value="P:spore germination"/>
    <property type="evidence" value="ECO:0007669"/>
    <property type="project" value="InterPro"/>
</dbReference>
<feature type="transmembrane region" description="Helical" evidence="8">
    <location>
        <begin position="12"/>
        <end position="32"/>
    </location>
</feature>
<evidence type="ECO:0000256" key="3">
    <source>
        <dbReference type="ARBA" id="ARBA00022544"/>
    </source>
</evidence>
<evidence type="ECO:0000256" key="5">
    <source>
        <dbReference type="ARBA" id="ARBA00023136"/>
    </source>
</evidence>
<dbReference type="PANTHER" id="PTHR35789:SF1">
    <property type="entry name" value="SPORE GERMINATION PROTEIN B3"/>
    <property type="match status" value="1"/>
</dbReference>
<evidence type="ECO:0000259" key="10">
    <source>
        <dbReference type="Pfam" id="PF25198"/>
    </source>
</evidence>
<evidence type="ECO:0000313" key="12">
    <source>
        <dbReference type="Proteomes" id="UP000190256"/>
    </source>
</evidence>
<keyword evidence="8" id="KW-1133">Transmembrane helix</keyword>
<keyword evidence="3" id="KW-0309">Germination</keyword>
<dbReference type="InterPro" id="IPR008844">
    <property type="entry name" value="Spore_GerAC-like"/>
</dbReference>
<dbReference type="Pfam" id="PF25198">
    <property type="entry name" value="Spore_GerAC_N"/>
    <property type="match status" value="1"/>
</dbReference>
<dbReference type="AlphaFoldDB" id="A0A1S9I2J1"/>
<dbReference type="STRING" id="1962263.BS637_01220"/>
<comment type="subcellular location">
    <subcellularLocation>
        <location evidence="1">Membrane</location>
        <topology evidence="1">Lipid-anchor</topology>
    </subcellularLocation>
</comment>
<feature type="domain" description="Spore germination GerAC-like C-terminal" evidence="9">
    <location>
        <begin position="216"/>
        <end position="375"/>
    </location>
</feature>
<evidence type="ECO:0000256" key="6">
    <source>
        <dbReference type="ARBA" id="ARBA00023139"/>
    </source>
</evidence>
<reference evidence="11 12" key="1">
    <citation type="submission" date="2016-12" db="EMBL/GenBank/DDBJ databases">
        <title>Clostridium tepidum sp. nov., a close relative of Clostridium sporogenes and Clostridium botulinum Group I.</title>
        <authorList>
            <person name="Dobritsa A.P."/>
            <person name="Kutumbaka K.K."/>
            <person name="Werner K."/>
            <person name="Wiedmann M."/>
            <person name="Asmus A."/>
            <person name="Samadpour M."/>
        </authorList>
    </citation>
    <scope>NUCLEOTIDE SEQUENCE [LARGE SCALE GENOMIC DNA]</scope>
    <source>
        <strain evidence="11 12">IEH 97212</strain>
    </source>
</reference>
<dbReference type="GO" id="GO:0016020">
    <property type="term" value="C:membrane"/>
    <property type="evidence" value="ECO:0007669"/>
    <property type="project" value="UniProtKB-SubCell"/>
</dbReference>
<sequence length="381" mass="43827">MKNPIEKLIELLNNNRINIIVIIIIILNIYYYNPNIKYAEELDIPSGIGYDIETKMDGIKYYKLSISTYIFNADGTITSTVHSGKGETPLKSRQYRQRKSNRKFLLGNEKVYLISEKAAYSGISEFVNLLFFNPLANPQAFSVVCAGNSEDVLKHNIKGYASSADYIYGLIENSPQYNFIPLETYITSSNYHKLKSEGQNLVLPYIEITKNGIEITGMAIFKGDKMQQKIDVNEMQILNRLREDKTKGIINIMKGYNKSSEMDFYIKRKVECYKEKDKYKFVIKLDIKGDMINCRGCKDGLSNKQLKECLLKEFEKKIYDESYLFINKMQNVYKIDLLNLGSVAAAKYGRHTGVNWDEVVSNSEIKVDMNIRLIRGSRGTF</sequence>
<feature type="domain" description="Spore germination protein N-terminal" evidence="10">
    <location>
        <begin position="39"/>
        <end position="208"/>
    </location>
</feature>
<dbReference type="Pfam" id="PF05504">
    <property type="entry name" value="Spore_GerAC"/>
    <property type="match status" value="1"/>
</dbReference>
<evidence type="ECO:0000256" key="2">
    <source>
        <dbReference type="ARBA" id="ARBA00007886"/>
    </source>
</evidence>
<dbReference type="Gene3D" id="3.30.300.210">
    <property type="entry name" value="Nutrient germinant receptor protein C, domain 3"/>
    <property type="match status" value="1"/>
</dbReference>
<dbReference type="InterPro" id="IPR057336">
    <property type="entry name" value="GerAC_N"/>
</dbReference>
<keyword evidence="4" id="KW-0732">Signal</keyword>
<accession>A0A1S9I2J1</accession>
<comment type="similarity">
    <text evidence="2">Belongs to the GerABKC lipoprotein family.</text>
</comment>
<keyword evidence="5 8" id="KW-0472">Membrane</keyword>